<evidence type="ECO:0000313" key="2">
    <source>
        <dbReference type="EMBL" id="SEB31832.1"/>
    </source>
</evidence>
<dbReference type="EMBL" id="FNST01000001">
    <property type="protein sequence ID" value="SEB31832.1"/>
    <property type="molecule type" value="Genomic_DNA"/>
</dbReference>
<organism evidence="2 3">
    <name type="scientific">Streptomyces melanosporofaciens</name>
    <dbReference type="NCBI Taxonomy" id="67327"/>
    <lineage>
        <taxon>Bacteria</taxon>
        <taxon>Bacillati</taxon>
        <taxon>Actinomycetota</taxon>
        <taxon>Actinomycetes</taxon>
        <taxon>Kitasatosporales</taxon>
        <taxon>Streptomycetaceae</taxon>
        <taxon>Streptomyces</taxon>
        <taxon>Streptomyces violaceusniger group</taxon>
    </lineage>
</organism>
<dbReference type="RefSeq" id="WP_093459960.1">
    <property type="nucleotide sequence ID" value="NZ_FNST01000001.1"/>
</dbReference>
<gene>
    <name evidence="2" type="ORF">SAMN04490356_0519</name>
</gene>
<keyword evidence="3" id="KW-1185">Reference proteome</keyword>
<accession>A0A1H4IEZ4</accession>
<name>A0A1H4IEZ4_STRMJ</name>
<dbReference type="Proteomes" id="UP000198609">
    <property type="component" value="Unassembled WGS sequence"/>
</dbReference>
<evidence type="ECO:0000256" key="1">
    <source>
        <dbReference type="SAM" id="MobiDB-lite"/>
    </source>
</evidence>
<reference evidence="3" key="1">
    <citation type="submission" date="2016-10" db="EMBL/GenBank/DDBJ databases">
        <authorList>
            <person name="Varghese N."/>
            <person name="Submissions S."/>
        </authorList>
    </citation>
    <scope>NUCLEOTIDE SEQUENCE [LARGE SCALE GENOMIC DNA]</scope>
    <source>
        <strain evidence="3">DSM 40318</strain>
    </source>
</reference>
<evidence type="ECO:0000313" key="3">
    <source>
        <dbReference type="Proteomes" id="UP000198609"/>
    </source>
</evidence>
<sequence>MPTTGPDLWKYRKPDASPVTAEVVSAHIAATPAGQVPGMLRQWVKAAVPLTLYPSTFVGRDFVGGDCLLTTEGCDVAPGADPVLTVLPPNYHTSNAAFVEDLKAYAVAQGRTEADGAAFARWVMASDMLTMGDVEGVYAAWVQALTCTMTARQAVITCTREHGTQLRLLCRCGQRHTSSPWHGVSVWDDEGCHYFRLDDVPMDQIADVIAHWGYRVTGEWSSIRYGTVVRRVTVEPIGGPEADEDSPEGLADAPA</sequence>
<protein>
    <submittedName>
        <fullName evidence="2">Uncharacterized protein</fullName>
    </submittedName>
</protein>
<feature type="region of interest" description="Disordered" evidence="1">
    <location>
        <begin position="236"/>
        <end position="255"/>
    </location>
</feature>
<dbReference type="AlphaFoldDB" id="A0A1H4IEZ4"/>
<proteinExistence type="predicted"/>